<evidence type="ECO:0000256" key="3">
    <source>
        <dbReference type="ARBA" id="ARBA00022448"/>
    </source>
</evidence>
<dbReference type="PANTHER" id="PTHR11662">
    <property type="entry name" value="SOLUTE CARRIER FAMILY 17"/>
    <property type="match status" value="1"/>
</dbReference>
<feature type="transmembrane region" description="Helical" evidence="12">
    <location>
        <begin position="191"/>
        <end position="211"/>
    </location>
</feature>
<dbReference type="SUPFAM" id="SSF103473">
    <property type="entry name" value="MFS general substrate transporter"/>
    <property type="match status" value="1"/>
</dbReference>
<dbReference type="GO" id="GO:0015293">
    <property type="term" value="F:symporter activity"/>
    <property type="evidence" value="ECO:0007669"/>
    <property type="project" value="UniProtKB-KW"/>
</dbReference>
<dbReference type="GO" id="GO:0006814">
    <property type="term" value="P:sodium ion transport"/>
    <property type="evidence" value="ECO:0007669"/>
    <property type="project" value="UniProtKB-KW"/>
</dbReference>
<evidence type="ECO:0000256" key="9">
    <source>
        <dbReference type="ARBA" id="ARBA00023201"/>
    </source>
</evidence>
<dbReference type="FunFam" id="1.20.1250.20:FF:000003">
    <property type="entry name" value="Solute carrier family 17 member 3"/>
    <property type="match status" value="1"/>
</dbReference>
<evidence type="ECO:0000256" key="10">
    <source>
        <dbReference type="ARBA" id="ARBA00054632"/>
    </source>
</evidence>
<evidence type="ECO:0000256" key="7">
    <source>
        <dbReference type="ARBA" id="ARBA00023053"/>
    </source>
</evidence>
<feature type="transmembrane region" description="Helical" evidence="12">
    <location>
        <begin position="357"/>
        <end position="378"/>
    </location>
</feature>
<dbReference type="FunFam" id="1.20.1250.20:FF:000144">
    <property type="entry name" value="Picot, isoform B"/>
    <property type="match status" value="1"/>
</dbReference>
<dbReference type="PROSITE" id="PS00217">
    <property type="entry name" value="SUGAR_TRANSPORT_2"/>
    <property type="match status" value="1"/>
</dbReference>
<dbReference type="InterPro" id="IPR050382">
    <property type="entry name" value="MFS_Na/Anion_cotransporter"/>
</dbReference>
<feature type="transmembrane region" description="Helical" evidence="12">
    <location>
        <begin position="390"/>
        <end position="414"/>
    </location>
</feature>
<dbReference type="InterPro" id="IPR005829">
    <property type="entry name" value="Sugar_transporter_CS"/>
</dbReference>
<dbReference type="Proteomes" id="UP001168821">
    <property type="component" value="Unassembled WGS sequence"/>
</dbReference>
<dbReference type="PANTHER" id="PTHR11662:SF280">
    <property type="entry name" value="FI21844P1-RELATED"/>
    <property type="match status" value="1"/>
</dbReference>
<keyword evidence="7" id="KW-0915">Sodium</keyword>
<dbReference type="Pfam" id="PF07690">
    <property type="entry name" value="MFS_1"/>
    <property type="match status" value="1"/>
</dbReference>
<evidence type="ECO:0000256" key="11">
    <source>
        <dbReference type="ARBA" id="ARBA00068450"/>
    </source>
</evidence>
<evidence type="ECO:0000256" key="1">
    <source>
        <dbReference type="ARBA" id="ARBA00004141"/>
    </source>
</evidence>
<evidence type="ECO:0000313" key="14">
    <source>
        <dbReference type="EMBL" id="KAJ3645140.1"/>
    </source>
</evidence>
<keyword evidence="8 12" id="KW-0472">Membrane</keyword>
<dbReference type="InterPro" id="IPR020846">
    <property type="entry name" value="MFS_dom"/>
</dbReference>
<dbReference type="GO" id="GO:0006820">
    <property type="term" value="P:monoatomic anion transport"/>
    <property type="evidence" value="ECO:0007669"/>
    <property type="project" value="TreeGrafter"/>
</dbReference>
<organism evidence="14 15">
    <name type="scientific">Zophobas morio</name>
    <dbReference type="NCBI Taxonomy" id="2755281"/>
    <lineage>
        <taxon>Eukaryota</taxon>
        <taxon>Metazoa</taxon>
        <taxon>Ecdysozoa</taxon>
        <taxon>Arthropoda</taxon>
        <taxon>Hexapoda</taxon>
        <taxon>Insecta</taxon>
        <taxon>Pterygota</taxon>
        <taxon>Neoptera</taxon>
        <taxon>Endopterygota</taxon>
        <taxon>Coleoptera</taxon>
        <taxon>Polyphaga</taxon>
        <taxon>Cucujiformia</taxon>
        <taxon>Tenebrionidae</taxon>
        <taxon>Zophobas</taxon>
    </lineage>
</organism>
<evidence type="ECO:0000256" key="8">
    <source>
        <dbReference type="ARBA" id="ARBA00023136"/>
    </source>
</evidence>
<keyword evidence="3" id="KW-0813">Transport</keyword>
<comment type="function">
    <text evidence="10">May be an inorganic phosphate cotransporter.</text>
</comment>
<evidence type="ECO:0000256" key="2">
    <source>
        <dbReference type="ARBA" id="ARBA00008586"/>
    </source>
</evidence>
<feature type="transmembrane region" description="Helical" evidence="12">
    <location>
        <begin position="331"/>
        <end position="350"/>
    </location>
</feature>
<dbReference type="PROSITE" id="PS50850">
    <property type="entry name" value="MFS"/>
    <property type="match status" value="1"/>
</dbReference>
<feature type="transmembrane region" description="Helical" evidence="12">
    <location>
        <begin position="426"/>
        <end position="444"/>
    </location>
</feature>
<dbReference type="InterPro" id="IPR036259">
    <property type="entry name" value="MFS_trans_sf"/>
</dbReference>
<dbReference type="EMBL" id="JALNTZ010000007">
    <property type="protein sequence ID" value="KAJ3645140.1"/>
    <property type="molecule type" value="Genomic_DNA"/>
</dbReference>
<evidence type="ECO:0000256" key="12">
    <source>
        <dbReference type="SAM" id="Phobius"/>
    </source>
</evidence>
<comment type="subcellular location">
    <subcellularLocation>
        <location evidence="1">Membrane</location>
        <topology evidence="1">Multi-pass membrane protein</topology>
    </subcellularLocation>
</comment>
<dbReference type="AlphaFoldDB" id="A0AA38M5S3"/>
<keyword evidence="4 12" id="KW-0812">Transmembrane</keyword>
<feature type="transmembrane region" description="Helical" evidence="12">
    <location>
        <begin position="250"/>
        <end position="271"/>
    </location>
</feature>
<sequence>MSDVKLKIPISENQPKTLIGVRYYQFLLMFITLIICFVMRTVLSVAIISMTAETPPDPSIPTYPEWDNTDVILSSFFWGYILPQVGAGQLSEYFGPKWFLCGTMTIGSVFNIAVPPMAAAFGPTGVIICRVIQGLNQGFLYPSIHNLISQWSPIAERARVSNVVYAGASLGIAIAMPLTGAIAGSELGWPTAFYGIGGAGVAWAFIFAIFAENSPTSHKKISKEELMYIQENNAVKHSTTKKVQTPWTSILTSLPMWAILIAACAQCWGAFTLLTEIPSYMDGIMNFEIKSNSLLSAVPYMGHVLTGIAVSPLADKLIINQVFRTTTTRKIFGGLGTFVPAMALTWLAFIDGAEQELALVLLVVAVGCTAFVVSGYLINIIDAAPNHAGTILGIVNGTSNICSILGPLTVGLLGSDKTDPILWRKVFLLAAGIYVACGGFYVIFASADLQPWNDAEDEASQEGTKEEKNGSV</sequence>
<protein>
    <recommendedName>
        <fullName evidence="11">Putative inorganic phosphate cotransporter</fullName>
    </recommendedName>
</protein>
<dbReference type="InterPro" id="IPR011701">
    <property type="entry name" value="MFS"/>
</dbReference>
<evidence type="ECO:0000256" key="5">
    <source>
        <dbReference type="ARBA" id="ARBA00022847"/>
    </source>
</evidence>
<keyword evidence="9" id="KW-0406">Ion transport</keyword>
<accession>A0AA38M5S3</accession>
<feature type="transmembrane region" description="Helical" evidence="12">
    <location>
        <begin position="163"/>
        <end position="185"/>
    </location>
</feature>
<keyword evidence="5" id="KW-0769">Symport</keyword>
<proteinExistence type="inferred from homology"/>
<evidence type="ECO:0000259" key="13">
    <source>
        <dbReference type="PROSITE" id="PS50850"/>
    </source>
</evidence>
<evidence type="ECO:0000256" key="4">
    <source>
        <dbReference type="ARBA" id="ARBA00022692"/>
    </source>
</evidence>
<comment type="caution">
    <text evidence="14">The sequence shown here is derived from an EMBL/GenBank/DDBJ whole genome shotgun (WGS) entry which is preliminary data.</text>
</comment>
<feature type="domain" description="Major facilitator superfamily (MFS) profile" evidence="13">
    <location>
        <begin position="25"/>
        <end position="449"/>
    </location>
</feature>
<keyword evidence="9" id="KW-0739">Sodium transport</keyword>
<evidence type="ECO:0000256" key="6">
    <source>
        <dbReference type="ARBA" id="ARBA00022989"/>
    </source>
</evidence>
<reference evidence="14" key="1">
    <citation type="journal article" date="2023" name="G3 (Bethesda)">
        <title>Whole genome assemblies of Zophobas morio and Tenebrio molitor.</title>
        <authorList>
            <person name="Kaur S."/>
            <person name="Stinson S.A."/>
            <person name="diCenzo G.C."/>
        </authorList>
    </citation>
    <scope>NUCLEOTIDE SEQUENCE</scope>
    <source>
        <strain evidence="14">QUZm001</strain>
    </source>
</reference>
<dbReference type="GO" id="GO:0016020">
    <property type="term" value="C:membrane"/>
    <property type="evidence" value="ECO:0007669"/>
    <property type="project" value="UniProtKB-SubCell"/>
</dbReference>
<comment type="similarity">
    <text evidence="2">Belongs to the major facilitator superfamily. Sodium/anion cotransporter family.</text>
</comment>
<evidence type="ECO:0000313" key="15">
    <source>
        <dbReference type="Proteomes" id="UP001168821"/>
    </source>
</evidence>
<dbReference type="Gene3D" id="1.20.1250.20">
    <property type="entry name" value="MFS general substrate transporter like domains"/>
    <property type="match status" value="2"/>
</dbReference>
<keyword evidence="15" id="KW-1185">Reference proteome</keyword>
<keyword evidence="6 12" id="KW-1133">Transmembrane helix</keyword>
<feature type="transmembrane region" description="Helical" evidence="12">
    <location>
        <begin position="23"/>
        <end position="43"/>
    </location>
</feature>
<gene>
    <name evidence="14" type="ORF">Zmor_022825</name>
</gene>
<name>A0AA38M5S3_9CUCU</name>